<dbReference type="EMBL" id="BSDY01000005">
    <property type="protein sequence ID" value="GLI55841.1"/>
    <property type="molecule type" value="Genomic_DNA"/>
</dbReference>
<keyword evidence="9" id="KW-1185">Reference proteome</keyword>
<keyword evidence="3 7" id="KW-0812">Transmembrane</keyword>
<dbReference type="InterPro" id="IPR012902">
    <property type="entry name" value="N_methyl_site"/>
</dbReference>
<dbReference type="InterPro" id="IPR000983">
    <property type="entry name" value="Bac_GSPG_pilin"/>
</dbReference>
<organism evidence="8 9">
    <name type="scientific">Propionigenium maris DSM 9537</name>
    <dbReference type="NCBI Taxonomy" id="1123000"/>
    <lineage>
        <taxon>Bacteria</taxon>
        <taxon>Fusobacteriati</taxon>
        <taxon>Fusobacteriota</taxon>
        <taxon>Fusobacteriia</taxon>
        <taxon>Fusobacteriales</taxon>
        <taxon>Fusobacteriaceae</taxon>
        <taxon>Propionigenium</taxon>
    </lineage>
</organism>
<evidence type="ECO:0000313" key="8">
    <source>
        <dbReference type="EMBL" id="GLI55841.1"/>
    </source>
</evidence>
<dbReference type="SUPFAM" id="SSF54523">
    <property type="entry name" value="Pili subunits"/>
    <property type="match status" value="1"/>
</dbReference>
<dbReference type="PRINTS" id="PR00813">
    <property type="entry name" value="BCTERIALGSPG"/>
</dbReference>
<evidence type="ECO:0000256" key="2">
    <source>
        <dbReference type="ARBA" id="ARBA00022481"/>
    </source>
</evidence>
<name>A0A9W6GL65_9FUSO</name>
<feature type="transmembrane region" description="Helical" evidence="7">
    <location>
        <begin position="7"/>
        <end position="25"/>
    </location>
</feature>
<dbReference type="Pfam" id="PF07963">
    <property type="entry name" value="N_methyl"/>
    <property type="match status" value="1"/>
</dbReference>
<dbReference type="PANTHER" id="PTHR30093:SF44">
    <property type="entry name" value="TYPE II SECRETION SYSTEM CORE PROTEIN G"/>
    <property type="match status" value="1"/>
</dbReference>
<evidence type="ECO:0000256" key="7">
    <source>
        <dbReference type="SAM" id="Phobius"/>
    </source>
</evidence>
<dbReference type="GO" id="GO:0016020">
    <property type="term" value="C:membrane"/>
    <property type="evidence" value="ECO:0007669"/>
    <property type="project" value="UniProtKB-SubCell"/>
</dbReference>
<evidence type="ECO:0000256" key="1">
    <source>
        <dbReference type="ARBA" id="ARBA00004167"/>
    </source>
</evidence>
<evidence type="ECO:0000256" key="3">
    <source>
        <dbReference type="ARBA" id="ARBA00022692"/>
    </source>
</evidence>
<dbReference type="PROSITE" id="PS00409">
    <property type="entry name" value="PROKAR_NTER_METHYL"/>
    <property type="match status" value="1"/>
</dbReference>
<evidence type="ECO:0000256" key="6">
    <source>
        <dbReference type="SAM" id="MobiDB-lite"/>
    </source>
</evidence>
<evidence type="ECO:0000256" key="5">
    <source>
        <dbReference type="ARBA" id="ARBA00023136"/>
    </source>
</evidence>
<proteinExistence type="predicted"/>
<comment type="caution">
    <text evidence="8">The sequence shown here is derived from an EMBL/GenBank/DDBJ whole genome shotgun (WGS) entry which is preliminary data.</text>
</comment>
<gene>
    <name evidence="8" type="ORF">PM10SUCC1_13550</name>
</gene>
<evidence type="ECO:0000313" key="9">
    <source>
        <dbReference type="Proteomes" id="UP001144471"/>
    </source>
</evidence>
<dbReference type="Proteomes" id="UP001144471">
    <property type="component" value="Unassembled WGS sequence"/>
</dbReference>
<reference evidence="8" key="1">
    <citation type="submission" date="2022-12" db="EMBL/GenBank/DDBJ databases">
        <title>Reference genome sequencing for broad-spectrum identification of bacterial and archaeal isolates by mass spectrometry.</title>
        <authorList>
            <person name="Sekiguchi Y."/>
            <person name="Tourlousse D.M."/>
        </authorList>
    </citation>
    <scope>NUCLEOTIDE SEQUENCE</scope>
    <source>
        <strain evidence="8">10succ1</strain>
    </source>
</reference>
<keyword evidence="2" id="KW-0488">Methylation</keyword>
<dbReference type="GO" id="GO:0015627">
    <property type="term" value="C:type II protein secretion system complex"/>
    <property type="evidence" value="ECO:0007669"/>
    <property type="project" value="InterPro"/>
</dbReference>
<dbReference type="PANTHER" id="PTHR30093">
    <property type="entry name" value="GENERAL SECRETION PATHWAY PROTEIN G"/>
    <property type="match status" value="1"/>
</dbReference>
<dbReference type="RefSeq" id="WP_281834593.1">
    <property type="nucleotide sequence ID" value="NZ_BSDY01000005.1"/>
</dbReference>
<keyword evidence="5 7" id="KW-0472">Membrane</keyword>
<protein>
    <recommendedName>
        <fullName evidence="10">Prepilin-type N-terminal cleavage/methylation domain-containing protein</fullName>
    </recommendedName>
</protein>
<comment type="subcellular location">
    <subcellularLocation>
        <location evidence="1">Membrane</location>
        <topology evidence="1">Single-pass membrane protein</topology>
    </subcellularLocation>
</comment>
<dbReference type="GO" id="GO:0015628">
    <property type="term" value="P:protein secretion by the type II secretion system"/>
    <property type="evidence" value="ECO:0007669"/>
    <property type="project" value="InterPro"/>
</dbReference>
<sequence length="286" mass="31171">MKKGFTLIELMVVISIIGILTAIALPRFTDVTADAKVANVQGNLASLRTSIEMFNVKNEGYPVYGEVLSASSNNNEGVDISSKGELSERFTNFYSKSIMPETPGAKKVPATNKVVEERDNTGGWLYREEDGKIYANLKNGNYTGDEDNEIWNEKYSDPGDGGNPGDGGPVDDLGSLIPDGNDSWIINKDGDLEWIKGTDNGNGNGNNHGPLEFTEENTGLKKISEITFSSEGKINDITVENGEFIDNGDGTYTIKFNEPQPTPIDSTVVWHPQEGDRIITDVEVKP</sequence>
<feature type="region of interest" description="Disordered" evidence="6">
    <location>
        <begin position="152"/>
        <end position="181"/>
    </location>
</feature>
<keyword evidence="4 7" id="KW-1133">Transmembrane helix</keyword>
<dbReference type="NCBIfam" id="TIGR02532">
    <property type="entry name" value="IV_pilin_GFxxxE"/>
    <property type="match status" value="1"/>
</dbReference>
<dbReference type="Gene3D" id="3.30.700.10">
    <property type="entry name" value="Glycoprotein, Type 4 Pilin"/>
    <property type="match status" value="1"/>
</dbReference>
<evidence type="ECO:0008006" key="10">
    <source>
        <dbReference type="Google" id="ProtNLM"/>
    </source>
</evidence>
<dbReference type="InterPro" id="IPR045584">
    <property type="entry name" value="Pilin-like"/>
</dbReference>
<accession>A0A9W6GL65</accession>
<evidence type="ECO:0000256" key="4">
    <source>
        <dbReference type="ARBA" id="ARBA00022989"/>
    </source>
</evidence>
<dbReference type="AlphaFoldDB" id="A0A9W6GL65"/>
<feature type="compositionally biased region" description="Gly residues" evidence="6">
    <location>
        <begin position="159"/>
        <end position="168"/>
    </location>
</feature>